<comment type="caution">
    <text evidence="6">The sequence shown here is derived from an EMBL/GenBank/DDBJ whole genome shotgun (WGS) entry which is preliminary data.</text>
</comment>
<protein>
    <submittedName>
        <fullName evidence="6">BTAD domain-containing putative transcriptional regulator</fullName>
    </submittedName>
</protein>
<dbReference type="Proteomes" id="UP001501710">
    <property type="component" value="Unassembled WGS sequence"/>
</dbReference>
<dbReference type="Gene3D" id="3.40.50.300">
    <property type="entry name" value="P-loop containing nucleotide triphosphate hydrolases"/>
    <property type="match status" value="1"/>
</dbReference>
<dbReference type="InterPro" id="IPR019734">
    <property type="entry name" value="TPR_rpt"/>
</dbReference>
<dbReference type="InterPro" id="IPR005158">
    <property type="entry name" value="BTAD"/>
</dbReference>
<keyword evidence="2 3" id="KW-0238">DNA-binding</keyword>
<dbReference type="InterPro" id="IPR011990">
    <property type="entry name" value="TPR-like_helical_dom_sf"/>
</dbReference>
<dbReference type="SMART" id="SM01043">
    <property type="entry name" value="BTAD"/>
    <property type="match status" value="1"/>
</dbReference>
<dbReference type="Pfam" id="PF00931">
    <property type="entry name" value="NB-ARC"/>
    <property type="match status" value="1"/>
</dbReference>
<dbReference type="SUPFAM" id="SSF52540">
    <property type="entry name" value="P-loop containing nucleoside triphosphate hydrolases"/>
    <property type="match status" value="1"/>
</dbReference>
<evidence type="ECO:0000313" key="6">
    <source>
        <dbReference type="EMBL" id="GAA4233849.1"/>
    </source>
</evidence>
<dbReference type="CDD" id="cd15831">
    <property type="entry name" value="BTAD"/>
    <property type="match status" value="1"/>
</dbReference>
<evidence type="ECO:0000313" key="7">
    <source>
        <dbReference type="Proteomes" id="UP001501710"/>
    </source>
</evidence>
<evidence type="ECO:0000259" key="5">
    <source>
        <dbReference type="PROSITE" id="PS51755"/>
    </source>
</evidence>
<name>A0ABP8C5W1_9ACTN</name>
<dbReference type="InterPro" id="IPR001867">
    <property type="entry name" value="OmpR/PhoB-type_DNA-bd"/>
</dbReference>
<organism evidence="6 7">
    <name type="scientific">Actinomadura meridiana</name>
    <dbReference type="NCBI Taxonomy" id="559626"/>
    <lineage>
        <taxon>Bacteria</taxon>
        <taxon>Bacillati</taxon>
        <taxon>Actinomycetota</taxon>
        <taxon>Actinomycetes</taxon>
        <taxon>Streptosporangiales</taxon>
        <taxon>Thermomonosporaceae</taxon>
        <taxon>Actinomadura</taxon>
    </lineage>
</organism>
<feature type="region of interest" description="Disordered" evidence="4">
    <location>
        <begin position="279"/>
        <end position="299"/>
    </location>
</feature>
<dbReference type="Pfam" id="PF03704">
    <property type="entry name" value="BTAD"/>
    <property type="match status" value="1"/>
</dbReference>
<dbReference type="PRINTS" id="PR00364">
    <property type="entry name" value="DISEASERSIST"/>
</dbReference>
<dbReference type="PROSITE" id="PS51755">
    <property type="entry name" value="OMPR_PHOB"/>
    <property type="match status" value="1"/>
</dbReference>
<dbReference type="PANTHER" id="PTHR47691">
    <property type="entry name" value="REGULATOR-RELATED"/>
    <property type="match status" value="1"/>
</dbReference>
<dbReference type="SUPFAM" id="SSF46894">
    <property type="entry name" value="C-terminal effector domain of the bipartite response regulators"/>
    <property type="match status" value="1"/>
</dbReference>
<sequence>MRGSDAFGGGVEGMATEGVFFRVLGPLTVSVDGVAVAPPRSPVLQGLLGVLLLARGEPLTTARLAELVWTDRAGETSRESVHVGVSRLRKWLTRLDTGRPGRFEIRYQDGYLLHCASDRSDLGRFLALAGEARGLTEQGSSEGTTPRNDPDHQYRALSSAFAERRGALLSGLSRIDREDTLVRGVEEEIRRAALDFASASLRAGAPEGAVTALGAMTAELPFDEPLHAALIDLLTESGRPAEALQTYRRLGELLSAELGVEPSEEVQRAHFRVLSATRTVDDPEAATGAPPVPPPAQLPPDIPDFTGRSTEVVELAEILIGGGGAARHRTVAIATVAGMGGVGKTTVAVHVAHQVANFFPDGQLYVNLHGDSSAPADPVELLGRFLRTLGMTGVGIPATLDERVALFRSRLAGQKILVVLDNAADERQVRPLLPGNPEAAVLITSRNALIGLEGAKPLNLDVLPSAQAVQLITNIVGEQRVAAEQEAAAEIARLCGHVPLAVRIAAARLLGRGHWTLSRLAGILREERGRLDELVAGDLEVRAGFEMSYRLLSAEARRTFRLIGLLDAPDFACWTVAALLDRSVPEAQAHLETLIDAHLVSVTGTDQTGQLRYRLHDLLRLYARELAERDDPAPQRAAALRRALGGWLALAEEAAEHVPGPCYAAIHGPAERWSPPGHVTTRLLADPMKWFDAERAALVAEVGQACEMRFTEYAWDLAASLEKYCDVRGLYDDWRRMHRAALKLCRETGNRRGAAVVLRGLLEVTTWSSPGGSGPAMTRMHRLAMLLLDLFTSQDDTIGIVDAMVAMVWAKVAEGDQAEALDVAERALRLAREAGYTGGQARSLHVMAVAYGEGRPHEALECLEQARVIAGELGNPRLTATIVQFLGAARALCGDIAGGKELLDESILMARNLGDRYLETFSLLYLARLFIATGDGRARPTLDLALTYSQAGNFGHHLADALSVLGELNLAEGDVPEAISCLGRAVKMWRTRGWIPFLARTLLTLGDAQTAAGDHEAARASWTEARELFDRIDDPAGHTSVEQRLASGDKIG</sequence>
<dbReference type="InterPro" id="IPR002182">
    <property type="entry name" value="NB-ARC"/>
</dbReference>
<reference evidence="7" key="1">
    <citation type="journal article" date="2019" name="Int. J. Syst. Evol. Microbiol.">
        <title>The Global Catalogue of Microorganisms (GCM) 10K type strain sequencing project: providing services to taxonomists for standard genome sequencing and annotation.</title>
        <authorList>
            <consortium name="The Broad Institute Genomics Platform"/>
            <consortium name="The Broad Institute Genome Sequencing Center for Infectious Disease"/>
            <person name="Wu L."/>
            <person name="Ma J."/>
        </authorList>
    </citation>
    <scope>NUCLEOTIDE SEQUENCE [LARGE SCALE GENOMIC DNA]</scope>
    <source>
        <strain evidence="7">JCM 17440</strain>
    </source>
</reference>
<accession>A0ABP8C5W1</accession>
<gene>
    <name evidence="6" type="ORF">GCM10022254_37270</name>
</gene>
<evidence type="ECO:0000256" key="4">
    <source>
        <dbReference type="SAM" id="MobiDB-lite"/>
    </source>
</evidence>
<keyword evidence="7" id="KW-1185">Reference proteome</keyword>
<dbReference type="SMART" id="SM00028">
    <property type="entry name" value="TPR"/>
    <property type="match status" value="4"/>
</dbReference>
<evidence type="ECO:0000256" key="3">
    <source>
        <dbReference type="PROSITE-ProRule" id="PRU01091"/>
    </source>
</evidence>
<dbReference type="EMBL" id="BAABAS010000007">
    <property type="protein sequence ID" value="GAA4233849.1"/>
    <property type="molecule type" value="Genomic_DNA"/>
</dbReference>
<dbReference type="Gene3D" id="1.10.10.10">
    <property type="entry name" value="Winged helix-like DNA-binding domain superfamily/Winged helix DNA-binding domain"/>
    <property type="match status" value="1"/>
</dbReference>
<evidence type="ECO:0000256" key="2">
    <source>
        <dbReference type="ARBA" id="ARBA00023125"/>
    </source>
</evidence>
<feature type="domain" description="OmpR/PhoB-type" evidence="5">
    <location>
        <begin position="11"/>
        <end position="115"/>
    </location>
</feature>
<dbReference type="InterPro" id="IPR036388">
    <property type="entry name" value="WH-like_DNA-bd_sf"/>
</dbReference>
<dbReference type="InterPro" id="IPR016032">
    <property type="entry name" value="Sig_transdc_resp-reg_C-effctor"/>
</dbReference>
<dbReference type="Gene3D" id="1.25.40.10">
    <property type="entry name" value="Tetratricopeptide repeat domain"/>
    <property type="match status" value="3"/>
</dbReference>
<evidence type="ECO:0000256" key="1">
    <source>
        <dbReference type="ARBA" id="ARBA00005820"/>
    </source>
</evidence>
<dbReference type="PANTHER" id="PTHR47691:SF3">
    <property type="entry name" value="HTH-TYPE TRANSCRIPTIONAL REGULATOR RV0890C-RELATED"/>
    <property type="match status" value="1"/>
</dbReference>
<comment type="similarity">
    <text evidence="1">Belongs to the AfsR/DnrI/RedD regulatory family.</text>
</comment>
<proteinExistence type="inferred from homology"/>
<dbReference type="InterPro" id="IPR027417">
    <property type="entry name" value="P-loop_NTPase"/>
</dbReference>
<dbReference type="SUPFAM" id="SSF48452">
    <property type="entry name" value="TPR-like"/>
    <property type="match status" value="2"/>
</dbReference>
<feature type="DNA-binding region" description="OmpR/PhoB-type" evidence="3">
    <location>
        <begin position="11"/>
        <end position="115"/>
    </location>
</feature>
<feature type="compositionally biased region" description="Pro residues" evidence="4">
    <location>
        <begin position="290"/>
        <end position="299"/>
    </location>
</feature>